<dbReference type="Gene3D" id="2.150.10.10">
    <property type="entry name" value="Serralysin-like metalloprotease, C-terminal"/>
    <property type="match status" value="1"/>
</dbReference>
<evidence type="ECO:0008006" key="4">
    <source>
        <dbReference type="Google" id="ProtNLM"/>
    </source>
</evidence>
<sequence>MAVTYSGASGFSYSFNGTNTTGTAATVCEIVATAYGDSIDATANTAAAVHDLGAGDDASSGGSGKETFTAGAGGDTVGAGGGADRLALGAGKDRVVFGDKDGQDTVTGFDMPLDASGRTADQVDLSELTDGQGNPVAAWDIKVGGDGAGNAVLCFPSGESLTLIDTPLGPVTVEVLAPAILCWCGTGAPCRCFGPVGGRSRTPRWKPTRLSARSRSRPGRWATASRSGCRGSIAC</sequence>
<evidence type="ECO:0000313" key="3">
    <source>
        <dbReference type="Proteomes" id="UP000244037"/>
    </source>
</evidence>
<organism evidence="2 3">
    <name type="scientific">Rhodovulum kholense</name>
    <dbReference type="NCBI Taxonomy" id="453584"/>
    <lineage>
        <taxon>Bacteria</taxon>
        <taxon>Pseudomonadati</taxon>
        <taxon>Pseudomonadota</taxon>
        <taxon>Alphaproteobacteria</taxon>
        <taxon>Rhodobacterales</taxon>
        <taxon>Paracoccaceae</taxon>
        <taxon>Rhodovulum</taxon>
    </lineage>
</organism>
<feature type="region of interest" description="Disordered" evidence="1">
    <location>
        <begin position="211"/>
        <end position="235"/>
    </location>
</feature>
<dbReference type="InterPro" id="IPR011049">
    <property type="entry name" value="Serralysin-like_metalloprot_C"/>
</dbReference>
<accession>A0A8E2VH28</accession>
<name>A0A8E2VH28_9RHOB</name>
<evidence type="ECO:0000256" key="1">
    <source>
        <dbReference type="SAM" id="MobiDB-lite"/>
    </source>
</evidence>
<dbReference type="SUPFAM" id="SSF51120">
    <property type="entry name" value="beta-Roll"/>
    <property type="match status" value="1"/>
</dbReference>
<dbReference type="AlphaFoldDB" id="A0A8E2VH28"/>
<reference evidence="2 3" key="1">
    <citation type="submission" date="2018-04" db="EMBL/GenBank/DDBJ databases">
        <title>Genomic Encyclopedia of Archaeal and Bacterial Type Strains, Phase II (KMG-II): from individual species to whole genera.</title>
        <authorList>
            <person name="Goeker M."/>
        </authorList>
    </citation>
    <scope>NUCLEOTIDE SEQUENCE [LARGE SCALE GENOMIC DNA]</scope>
    <source>
        <strain evidence="2 3">DSM 19783</strain>
    </source>
</reference>
<protein>
    <recommendedName>
        <fullName evidence="4">Hemolysin type calcium-binding protein</fullName>
    </recommendedName>
</protein>
<proteinExistence type="predicted"/>
<evidence type="ECO:0000313" key="2">
    <source>
        <dbReference type="EMBL" id="PTW43870.1"/>
    </source>
</evidence>
<feature type="region of interest" description="Disordered" evidence="1">
    <location>
        <begin position="55"/>
        <end position="76"/>
    </location>
</feature>
<dbReference type="Proteomes" id="UP000244037">
    <property type="component" value="Unassembled WGS sequence"/>
</dbReference>
<comment type="caution">
    <text evidence="2">The sequence shown here is derived from an EMBL/GenBank/DDBJ whole genome shotgun (WGS) entry which is preliminary data.</text>
</comment>
<gene>
    <name evidence="2" type="ORF">C8N38_1209</name>
</gene>
<dbReference type="EMBL" id="QAYC01000020">
    <property type="protein sequence ID" value="PTW43870.1"/>
    <property type="molecule type" value="Genomic_DNA"/>
</dbReference>
<keyword evidence="3" id="KW-1185">Reference proteome</keyword>